<keyword evidence="3" id="KW-1185">Reference proteome</keyword>
<proteinExistence type="predicted"/>
<keyword evidence="1" id="KW-0732">Signal</keyword>
<protein>
    <submittedName>
        <fullName evidence="2">Uncharacterized protein</fullName>
    </submittedName>
</protein>
<dbReference type="EMBL" id="ML987189">
    <property type="protein sequence ID" value="KAF2256008.1"/>
    <property type="molecule type" value="Genomic_DNA"/>
</dbReference>
<dbReference type="RefSeq" id="XP_033691012.1">
    <property type="nucleotide sequence ID" value="XM_033827504.1"/>
</dbReference>
<feature type="signal peptide" evidence="1">
    <location>
        <begin position="1"/>
        <end position="15"/>
    </location>
</feature>
<accession>A0A6A6J0I1</accession>
<evidence type="ECO:0000256" key="1">
    <source>
        <dbReference type="SAM" id="SignalP"/>
    </source>
</evidence>
<gene>
    <name evidence="2" type="ORF">BU26DRAFT_512926</name>
</gene>
<evidence type="ECO:0000313" key="3">
    <source>
        <dbReference type="Proteomes" id="UP000800094"/>
    </source>
</evidence>
<name>A0A6A6J0I1_9PLEO</name>
<dbReference type="AlphaFoldDB" id="A0A6A6J0I1"/>
<dbReference type="Proteomes" id="UP000800094">
    <property type="component" value="Unassembled WGS sequence"/>
</dbReference>
<sequence>MKLLSLLLLLGVTLAIPLDSPSDAPPPLDPDTAIDAARGCGTIWKLGDQISYGLQGDAGCHTLPVVATNYMVGKGCACIAYNAPTCNFLDQGQVNDFMTGPAQGRLKTPSKYYACREWPASTSDTLEAKSLPDSAPAAAASDVLEAKPLNESSPSVEASTAGSEGRGCGSIWVDGDVLGYPMQGDAFCHTLEIHCNKWEVAPGCLCVAYNSKNCNDNSVTYFQWGPVQAKLRVPTKYYACFG</sequence>
<evidence type="ECO:0000313" key="2">
    <source>
        <dbReference type="EMBL" id="KAF2256008.1"/>
    </source>
</evidence>
<feature type="chain" id="PRO_5025520221" evidence="1">
    <location>
        <begin position="16"/>
        <end position="242"/>
    </location>
</feature>
<reference evidence="2" key="1">
    <citation type="journal article" date="2020" name="Stud. Mycol.">
        <title>101 Dothideomycetes genomes: a test case for predicting lifestyles and emergence of pathogens.</title>
        <authorList>
            <person name="Haridas S."/>
            <person name="Albert R."/>
            <person name="Binder M."/>
            <person name="Bloem J."/>
            <person name="Labutti K."/>
            <person name="Salamov A."/>
            <person name="Andreopoulos B."/>
            <person name="Baker S."/>
            <person name="Barry K."/>
            <person name="Bills G."/>
            <person name="Bluhm B."/>
            <person name="Cannon C."/>
            <person name="Castanera R."/>
            <person name="Culley D."/>
            <person name="Daum C."/>
            <person name="Ezra D."/>
            <person name="Gonzalez J."/>
            <person name="Henrissat B."/>
            <person name="Kuo A."/>
            <person name="Liang C."/>
            <person name="Lipzen A."/>
            <person name="Lutzoni F."/>
            <person name="Magnuson J."/>
            <person name="Mondo S."/>
            <person name="Nolan M."/>
            <person name="Ohm R."/>
            <person name="Pangilinan J."/>
            <person name="Park H.-J."/>
            <person name="Ramirez L."/>
            <person name="Alfaro M."/>
            <person name="Sun H."/>
            <person name="Tritt A."/>
            <person name="Yoshinaga Y."/>
            <person name="Zwiers L.-H."/>
            <person name="Turgeon B."/>
            <person name="Goodwin S."/>
            <person name="Spatafora J."/>
            <person name="Crous P."/>
            <person name="Grigoriev I."/>
        </authorList>
    </citation>
    <scope>NUCLEOTIDE SEQUENCE</scope>
    <source>
        <strain evidence="2">CBS 122368</strain>
    </source>
</reference>
<dbReference type="GeneID" id="54580834"/>
<organism evidence="2 3">
    <name type="scientific">Trematosphaeria pertusa</name>
    <dbReference type="NCBI Taxonomy" id="390896"/>
    <lineage>
        <taxon>Eukaryota</taxon>
        <taxon>Fungi</taxon>
        <taxon>Dikarya</taxon>
        <taxon>Ascomycota</taxon>
        <taxon>Pezizomycotina</taxon>
        <taxon>Dothideomycetes</taxon>
        <taxon>Pleosporomycetidae</taxon>
        <taxon>Pleosporales</taxon>
        <taxon>Massarineae</taxon>
        <taxon>Trematosphaeriaceae</taxon>
        <taxon>Trematosphaeria</taxon>
    </lineage>
</organism>